<feature type="transmembrane region" description="Helical" evidence="1">
    <location>
        <begin position="229"/>
        <end position="250"/>
    </location>
</feature>
<accession>A0A364Y502</accession>
<name>A0A364Y502_9BACT</name>
<organism evidence="3 4">
    <name type="scientific">Pseudochryseolinea flava</name>
    <dbReference type="NCBI Taxonomy" id="2059302"/>
    <lineage>
        <taxon>Bacteria</taxon>
        <taxon>Pseudomonadati</taxon>
        <taxon>Bacteroidota</taxon>
        <taxon>Cytophagia</taxon>
        <taxon>Cytophagales</taxon>
        <taxon>Fulvivirgaceae</taxon>
        <taxon>Pseudochryseolinea</taxon>
    </lineage>
</organism>
<feature type="domain" description="Heparan-alpha-glucosaminide N-acetyltransferase catalytic" evidence="2">
    <location>
        <begin position="24"/>
        <end position="232"/>
    </location>
</feature>
<feature type="transmembrane region" description="Helical" evidence="1">
    <location>
        <begin position="102"/>
        <end position="122"/>
    </location>
</feature>
<feature type="transmembrane region" description="Helical" evidence="1">
    <location>
        <begin position="363"/>
        <end position="383"/>
    </location>
</feature>
<feature type="transmembrane region" description="Helical" evidence="1">
    <location>
        <begin position="194"/>
        <end position="217"/>
    </location>
</feature>
<keyword evidence="4" id="KW-1185">Reference proteome</keyword>
<feature type="transmembrane region" description="Helical" evidence="1">
    <location>
        <begin position="275"/>
        <end position="294"/>
    </location>
</feature>
<keyword evidence="1" id="KW-0812">Transmembrane</keyword>
<feature type="transmembrane region" description="Helical" evidence="1">
    <location>
        <begin position="315"/>
        <end position="335"/>
    </location>
</feature>
<evidence type="ECO:0000313" key="4">
    <source>
        <dbReference type="Proteomes" id="UP000251889"/>
    </source>
</evidence>
<dbReference type="PANTHER" id="PTHR40407:SF1">
    <property type="entry name" value="HEPARAN-ALPHA-GLUCOSAMINIDE N-ACETYLTRANSFERASE CATALYTIC DOMAIN-CONTAINING PROTEIN"/>
    <property type="match status" value="1"/>
</dbReference>
<protein>
    <recommendedName>
        <fullName evidence="2">Heparan-alpha-glucosaminide N-acetyltransferase catalytic domain-containing protein</fullName>
    </recommendedName>
</protein>
<dbReference type="PANTHER" id="PTHR40407">
    <property type="entry name" value="MEMBRANE PROTEIN-LIKE PROTEIN"/>
    <property type="match status" value="1"/>
</dbReference>
<reference evidence="3 4" key="1">
    <citation type="submission" date="2018-06" db="EMBL/GenBank/DDBJ databases">
        <title>Chryseolinea flavus sp. nov., a member of the phylum Bacteroidetes isolated from soil.</title>
        <authorList>
            <person name="Li Y."/>
            <person name="Wang J."/>
        </authorList>
    </citation>
    <scope>NUCLEOTIDE SEQUENCE [LARGE SCALE GENOMIC DNA]</scope>
    <source>
        <strain evidence="3 4">SDU1-6</strain>
    </source>
</reference>
<dbReference type="RefSeq" id="WP_112746754.1">
    <property type="nucleotide sequence ID" value="NZ_QMFY01000004.1"/>
</dbReference>
<evidence type="ECO:0000259" key="2">
    <source>
        <dbReference type="Pfam" id="PF07786"/>
    </source>
</evidence>
<evidence type="ECO:0000256" key="1">
    <source>
        <dbReference type="SAM" id="Phobius"/>
    </source>
</evidence>
<feature type="transmembrane region" description="Helical" evidence="1">
    <location>
        <begin position="154"/>
        <end position="174"/>
    </location>
</feature>
<dbReference type="Proteomes" id="UP000251889">
    <property type="component" value="Unassembled WGS sequence"/>
</dbReference>
<dbReference type="InterPro" id="IPR012429">
    <property type="entry name" value="HGSNAT_cat"/>
</dbReference>
<comment type="caution">
    <text evidence="3">The sequence shown here is derived from an EMBL/GenBank/DDBJ whole genome shotgun (WGS) entry which is preliminary data.</text>
</comment>
<keyword evidence="1" id="KW-1133">Transmembrane helix</keyword>
<feature type="transmembrane region" description="Helical" evidence="1">
    <location>
        <begin position="70"/>
        <end position="90"/>
    </location>
</feature>
<dbReference type="AlphaFoldDB" id="A0A364Y502"/>
<evidence type="ECO:0000313" key="3">
    <source>
        <dbReference type="EMBL" id="RAW01268.1"/>
    </source>
</evidence>
<dbReference type="Pfam" id="PF07786">
    <property type="entry name" value="HGSNAT_cat"/>
    <property type="match status" value="1"/>
</dbReference>
<feature type="transmembrane region" description="Helical" evidence="1">
    <location>
        <begin position="128"/>
        <end position="147"/>
    </location>
</feature>
<dbReference type="OrthoDB" id="508112at2"/>
<sequence length="395" mass="45449">MNAVLTELQPEQNLDTTSAKQRMRVNAIDMLRGLVMVIMALDHVREFYSTTPFRPEDVSQTSVLLFGTRWITHLCAPTFVFLSGVSAYLSSRHKSPKESKHFLIKRGLWLIFVEIAVISFLFQYGYQLIILEVIWAIGWSMIFLSFLSRLPRKVILAIALTIIIGQHLIPNVPITPATFLPAIFLHTPFTINAGVTILMAYPILPWMAVMLCGFFVGKWFTEDGLSKRLTFTGIVLLIIFIIIRATNVYGDPLEWSTQPRGEVFTFLSFINVNKYPPSMLFISSTLGIALILLGRLDKIKSPIIEKLIVYGKVPLFYFILHLFLISASAYLWSYFQFGHFINFSFVPPDQWPQAYSPSLLRTYLVWFLIVAALYFPCKWYGALKEHNKKWWMSYV</sequence>
<dbReference type="EMBL" id="QMFY01000004">
    <property type="protein sequence ID" value="RAW01268.1"/>
    <property type="molecule type" value="Genomic_DNA"/>
</dbReference>
<gene>
    <name evidence="3" type="ORF">DQQ10_10175</name>
</gene>
<proteinExistence type="predicted"/>
<keyword evidence="1" id="KW-0472">Membrane</keyword>